<dbReference type="GeneID" id="95352133"/>
<dbReference type="Proteomes" id="UP000617734">
    <property type="component" value="Unassembled WGS sequence"/>
</dbReference>
<accession>A0A919KM78</accession>
<feature type="region of interest" description="Disordered" evidence="1">
    <location>
        <begin position="18"/>
        <end position="46"/>
    </location>
</feature>
<evidence type="ECO:0000256" key="2">
    <source>
        <dbReference type="SAM" id="SignalP"/>
    </source>
</evidence>
<dbReference type="AlphaFoldDB" id="A0A919KM78"/>
<name>A0A919KM78_9ACTN</name>
<sequence>MRTALVLLLTGSAACTSGATDPAGPVRSAGPTSSAAPAVPTPPGFPQEAQRLALEAAERAGRPAVEGSVVPLRWNDVEVPQLLWLSEGDGGICKAQSYDGSTFSVGCDKESDIIAAPSPGLQMIISSSLNDRGDSWNGLLLASGETLEEISCGPQHFPTHKVLAVTIGGVARTAYSVTYPRGLGGTYRATVERAGRQVPDTVEVHAEGPAQC</sequence>
<dbReference type="RefSeq" id="WP_190210125.1">
    <property type="nucleotide sequence ID" value="NZ_BNBO01000006.1"/>
</dbReference>
<reference evidence="3" key="1">
    <citation type="journal article" date="2014" name="Int. J. Syst. Evol. Microbiol.">
        <title>Complete genome sequence of Corynebacterium casei LMG S-19264T (=DSM 44701T), isolated from a smear-ripened cheese.</title>
        <authorList>
            <consortium name="US DOE Joint Genome Institute (JGI-PGF)"/>
            <person name="Walter F."/>
            <person name="Albersmeier A."/>
            <person name="Kalinowski J."/>
            <person name="Ruckert C."/>
        </authorList>
    </citation>
    <scope>NUCLEOTIDE SEQUENCE</scope>
    <source>
        <strain evidence="3">JCM 4646</strain>
    </source>
</reference>
<protein>
    <recommendedName>
        <fullName evidence="5">Lipoprotein</fullName>
    </recommendedName>
</protein>
<dbReference type="EMBL" id="BNBO01000006">
    <property type="protein sequence ID" value="GHH64884.1"/>
    <property type="molecule type" value="Genomic_DNA"/>
</dbReference>
<feature type="chain" id="PRO_5036873783" description="Lipoprotein" evidence="2">
    <location>
        <begin position="20"/>
        <end position="212"/>
    </location>
</feature>
<dbReference type="PROSITE" id="PS51257">
    <property type="entry name" value="PROKAR_LIPOPROTEIN"/>
    <property type="match status" value="1"/>
</dbReference>
<feature type="compositionally biased region" description="Low complexity" evidence="1">
    <location>
        <begin position="28"/>
        <end position="38"/>
    </location>
</feature>
<keyword evidence="2" id="KW-0732">Signal</keyword>
<gene>
    <name evidence="3" type="ORF">GCM10018781_16390</name>
</gene>
<comment type="caution">
    <text evidence="3">The sequence shown here is derived from an EMBL/GenBank/DDBJ whole genome shotgun (WGS) entry which is preliminary data.</text>
</comment>
<evidence type="ECO:0008006" key="5">
    <source>
        <dbReference type="Google" id="ProtNLM"/>
    </source>
</evidence>
<evidence type="ECO:0000313" key="3">
    <source>
        <dbReference type="EMBL" id="GHH64884.1"/>
    </source>
</evidence>
<organism evidence="3 4">
    <name type="scientific">Kitasatospora indigofera</name>
    <dbReference type="NCBI Taxonomy" id="67307"/>
    <lineage>
        <taxon>Bacteria</taxon>
        <taxon>Bacillati</taxon>
        <taxon>Actinomycetota</taxon>
        <taxon>Actinomycetes</taxon>
        <taxon>Kitasatosporales</taxon>
        <taxon>Streptomycetaceae</taxon>
        <taxon>Kitasatospora</taxon>
    </lineage>
</organism>
<proteinExistence type="predicted"/>
<evidence type="ECO:0000256" key="1">
    <source>
        <dbReference type="SAM" id="MobiDB-lite"/>
    </source>
</evidence>
<feature type="signal peptide" evidence="2">
    <location>
        <begin position="1"/>
        <end position="19"/>
    </location>
</feature>
<keyword evidence="4" id="KW-1185">Reference proteome</keyword>
<evidence type="ECO:0000313" key="4">
    <source>
        <dbReference type="Proteomes" id="UP000617734"/>
    </source>
</evidence>
<reference evidence="3" key="2">
    <citation type="submission" date="2020-09" db="EMBL/GenBank/DDBJ databases">
        <authorList>
            <person name="Sun Q."/>
            <person name="Ohkuma M."/>
        </authorList>
    </citation>
    <scope>NUCLEOTIDE SEQUENCE</scope>
    <source>
        <strain evidence="3">JCM 4646</strain>
    </source>
</reference>